<feature type="transmembrane region" description="Helical" evidence="1">
    <location>
        <begin position="131"/>
        <end position="156"/>
    </location>
</feature>
<keyword evidence="1" id="KW-0472">Membrane</keyword>
<feature type="transmembrane region" description="Helical" evidence="1">
    <location>
        <begin position="33"/>
        <end position="53"/>
    </location>
</feature>
<comment type="caution">
    <text evidence="2">The sequence shown here is derived from an EMBL/GenBank/DDBJ whole genome shotgun (WGS) entry which is preliminary data.</text>
</comment>
<feature type="transmembrane region" description="Helical" evidence="1">
    <location>
        <begin position="7"/>
        <end position="27"/>
    </location>
</feature>
<accession>A0ABT5X116</accession>
<feature type="transmembrane region" description="Helical" evidence="1">
    <location>
        <begin position="65"/>
        <end position="83"/>
    </location>
</feature>
<name>A0ABT5X116_9ENTE</name>
<dbReference type="RefSeq" id="WP_275471291.1">
    <property type="nucleotide sequence ID" value="NZ_JAPDSH010000003.1"/>
</dbReference>
<evidence type="ECO:0000313" key="3">
    <source>
        <dbReference type="Proteomes" id="UP001147148"/>
    </source>
</evidence>
<sequence>MDKKNDAFFNGIGLGAGLIIVGIALPLLFPIKIIMTVSIFLIAMGITGSGIELESLYPNSGYTNTFMGLGILLIGVSILILFFNTFTKILFLVMLLISFNFIVSGGLKLLHFNKQKATQQTTSKNKSNNSNFKIILSSIMILSGFIANIVTILSFLK</sequence>
<keyword evidence="1" id="KW-0812">Transmembrane</keyword>
<proteinExistence type="predicted"/>
<keyword evidence="1" id="KW-1133">Transmembrane helix</keyword>
<dbReference type="EMBL" id="JAPDSH010000003">
    <property type="protein sequence ID" value="MDF0479661.1"/>
    <property type="molecule type" value="Genomic_DNA"/>
</dbReference>
<feature type="transmembrane region" description="Helical" evidence="1">
    <location>
        <begin position="89"/>
        <end position="110"/>
    </location>
</feature>
<keyword evidence="3" id="KW-1185">Reference proteome</keyword>
<evidence type="ECO:0000256" key="1">
    <source>
        <dbReference type="SAM" id="Phobius"/>
    </source>
</evidence>
<reference evidence="2" key="1">
    <citation type="submission" date="2022-10" db="EMBL/GenBank/DDBJ databases">
        <title>Vagococcus sp. isolated from poultry meat.</title>
        <authorList>
            <person name="Johansson P."/>
            <person name="Bjorkroth J."/>
        </authorList>
    </citation>
    <scope>NUCLEOTIDE SEQUENCE</scope>
    <source>
        <strain evidence="2">PNs007</strain>
    </source>
</reference>
<gene>
    <name evidence="2" type="ORF">OL233_05105</name>
</gene>
<protein>
    <submittedName>
        <fullName evidence="2">Uncharacterized protein</fullName>
    </submittedName>
</protein>
<dbReference type="Proteomes" id="UP001147148">
    <property type="component" value="Unassembled WGS sequence"/>
</dbReference>
<organism evidence="2 3">
    <name type="scientific">Vagococcus proximus</name>
    <dbReference type="NCBI Taxonomy" id="2991417"/>
    <lineage>
        <taxon>Bacteria</taxon>
        <taxon>Bacillati</taxon>
        <taxon>Bacillota</taxon>
        <taxon>Bacilli</taxon>
        <taxon>Lactobacillales</taxon>
        <taxon>Enterococcaceae</taxon>
        <taxon>Vagococcus</taxon>
    </lineage>
</organism>
<evidence type="ECO:0000313" key="2">
    <source>
        <dbReference type="EMBL" id="MDF0479661.1"/>
    </source>
</evidence>